<reference evidence="3" key="1">
    <citation type="submission" date="2017-02" db="UniProtKB">
        <authorList>
            <consortium name="WormBaseParasite"/>
        </authorList>
    </citation>
    <scope>IDENTIFICATION</scope>
</reference>
<dbReference type="EMBL" id="UYSL01007287">
    <property type="protein sequence ID" value="VDL67758.1"/>
    <property type="molecule type" value="Genomic_DNA"/>
</dbReference>
<dbReference type="STRING" id="27835.A0A0N4XNR6"/>
<dbReference type="Proteomes" id="UP000271162">
    <property type="component" value="Unassembled WGS sequence"/>
</dbReference>
<accession>A0A0N4XNR6</accession>
<dbReference type="Gene3D" id="3.30.200.20">
    <property type="entry name" value="Phosphorylase Kinase, domain 1"/>
    <property type="match status" value="1"/>
</dbReference>
<evidence type="ECO:0000313" key="3">
    <source>
        <dbReference type="WBParaSite" id="NBR_0000416801-mRNA-1"/>
    </source>
</evidence>
<gene>
    <name evidence="1" type="ORF">NBR_LOCUS4169</name>
</gene>
<name>A0A0N4XNR6_NIPBR</name>
<sequence>MQQPFVMTMSARRAYREFILLTTVKHPNVGCSNFVSGVMFLV</sequence>
<evidence type="ECO:0000313" key="1">
    <source>
        <dbReference type="EMBL" id="VDL67758.1"/>
    </source>
</evidence>
<dbReference type="AlphaFoldDB" id="A0A0N4XNR6"/>
<protein>
    <submittedName>
        <fullName evidence="1 3">Uncharacterized protein</fullName>
    </submittedName>
</protein>
<evidence type="ECO:0000313" key="2">
    <source>
        <dbReference type="Proteomes" id="UP000271162"/>
    </source>
</evidence>
<dbReference type="WBParaSite" id="NBR_0000416801-mRNA-1">
    <property type="protein sequence ID" value="NBR_0000416801-mRNA-1"/>
    <property type="gene ID" value="NBR_0000416801"/>
</dbReference>
<organism evidence="3">
    <name type="scientific">Nippostrongylus brasiliensis</name>
    <name type="common">Rat hookworm</name>
    <dbReference type="NCBI Taxonomy" id="27835"/>
    <lineage>
        <taxon>Eukaryota</taxon>
        <taxon>Metazoa</taxon>
        <taxon>Ecdysozoa</taxon>
        <taxon>Nematoda</taxon>
        <taxon>Chromadorea</taxon>
        <taxon>Rhabditida</taxon>
        <taxon>Rhabditina</taxon>
        <taxon>Rhabditomorpha</taxon>
        <taxon>Strongyloidea</taxon>
        <taxon>Heligmosomidae</taxon>
        <taxon>Nippostrongylus</taxon>
    </lineage>
</organism>
<proteinExistence type="predicted"/>
<reference evidence="1 2" key="2">
    <citation type="submission" date="2018-11" db="EMBL/GenBank/DDBJ databases">
        <authorList>
            <consortium name="Pathogen Informatics"/>
        </authorList>
    </citation>
    <scope>NUCLEOTIDE SEQUENCE [LARGE SCALE GENOMIC DNA]</scope>
</reference>
<keyword evidence="2" id="KW-1185">Reference proteome</keyword>